<sequence>MSRANALDNTRTMGDMERVALRTVVSSARVPARNVEEHALLRRPPPRASRPNVAQEASSRAQARQPVSDAVIAMLNARAHIERRPAAAARGLANAMARRHEHAFESRERKAPRTVSNRSWRLTARLAAASEKAAALMNAPCAVQLPPQSLLTLERSEALSTAGPMPATYLHLPRRVPHIIGTQPIRAPRAAGSPARPSTAGAVVSNRILGSTPSSRRRPDASAHDPLEAALAPQWSEFIGEARRDLGAHARLLSASAAAPAHARAQGAARMARPATASTRMAASAAASVFAPPARLPSGVDLVAVGAAGRVGGDACAAACACALPQGVGLLPPRAGRGRARVVAVTAEGARALDARGGRGRLLPCSGMRVVAADGSVPLLPRQDAHTCEVGNGGWVGLGLGVPASERTPAIGAGAGVGTDALAALNDPARRRDAHKLSEVAQARARAERERAPSAPVRRPRMVDARWQPRLFSRFASDDGSASSGEGSGHSSESDDSVDGDGDALLHLSAAERAVIEALAARRAAEFRAWQLGGGASTSSPERRRAAGVLRAGEMDGEAVCAEHAVIASVCAAAGALGEASAAHAGAEARAADAARRQLAEHEIELGARKNAPPPPAGGIGWVTRTRALHSTGLDAATTFQQTVNAARHTSSRLRMKWLVLASEIETVGPAAPTRQRRRRAASAALSRKVYRNPALPKEATRPREAAARRAAALASNDGGSCATALGASGEPPALPPPGVRHGVLRVTAACTEADWGSHVRCLASVAAIASLAVPEASNALDGDDGAASRRPPPRRRVPPPSEAGWQPAGILPPRLARLSAPHSSARRRDAQMATDGAGAEEGLEAAALEPGRADGASLPSTLGDEQQRAEAESDGDGAGSGGGRSLRSDEDGDGAAEPGTSFPGNEFV</sequence>
<keyword evidence="3" id="KW-1185">Reference proteome</keyword>
<feature type="compositionally biased region" description="Low complexity" evidence="1">
    <location>
        <begin position="478"/>
        <end position="491"/>
    </location>
</feature>
<name>A0A8J5XHL7_DIALT</name>
<proteinExistence type="predicted"/>
<gene>
    <name evidence="2" type="ORF">KFE25_003401</name>
</gene>
<evidence type="ECO:0000256" key="1">
    <source>
        <dbReference type="SAM" id="MobiDB-lite"/>
    </source>
</evidence>
<evidence type="ECO:0000313" key="2">
    <source>
        <dbReference type="EMBL" id="KAG8464338.1"/>
    </source>
</evidence>
<feature type="region of interest" description="Disordered" evidence="1">
    <location>
        <begin position="429"/>
        <end position="463"/>
    </location>
</feature>
<reference evidence="2" key="1">
    <citation type="submission" date="2021-05" db="EMBL/GenBank/DDBJ databases">
        <title>The genome of the haptophyte Pavlova lutheri (Diacronema luteri, Pavlovales) - a model for lipid biosynthesis in eukaryotic algae.</title>
        <authorList>
            <person name="Hulatt C.J."/>
            <person name="Posewitz M.C."/>
        </authorList>
    </citation>
    <scope>NUCLEOTIDE SEQUENCE</scope>
    <source>
        <strain evidence="2">NIVA-4/92</strain>
    </source>
</reference>
<feature type="compositionally biased region" description="Low complexity" evidence="1">
    <location>
        <begin position="49"/>
        <end position="65"/>
    </location>
</feature>
<protein>
    <submittedName>
        <fullName evidence="2">Uncharacterized protein</fullName>
    </submittedName>
</protein>
<dbReference type="EMBL" id="JAGTXO010000013">
    <property type="protein sequence ID" value="KAG8464338.1"/>
    <property type="molecule type" value="Genomic_DNA"/>
</dbReference>
<dbReference type="Proteomes" id="UP000751190">
    <property type="component" value="Unassembled WGS sequence"/>
</dbReference>
<comment type="caution">
    <text evidence="2">The sequence shown here is derived from an EMBL/GenBank/DDBJ whole genome shotgun (WGS) entry which is preliminary data.</text>
</comment>
<feature type="region of interest" description="Disordered" evidence="1">
    <location>
        <begin position="779"/>
        <end position="814"/>
    </location>
</feature>
<dbReference type="AlphaFoldDB" id="A0A8J5XHL7"/>
<feature type="compositionally biased region" description="Basic and acidic residues" evidence="1">
    <location>
        <begin position="429"/>
        <end position="438"/>
    </location>
</feature>
<feature type="region of interest" description="Disordered" evidence="1">
    <location>
        <begin position="35"/>
        <end position="65"/>
    </location>
</feature>
<organism evidence="2 3">
    <name type="scientific">Diacronema lutheri</name>
    <name type="common">Unicellular marine alga</name>
    <name type="synonym">Monochrysis lutheri</name>
    <dbReference type="NCBI Taxonomy" id="2081491"/>
    <lineage>
        <taxon>Eukaryota</taxon>
        <taxon>Haptista</taxon>
        <taxon>Haptophyta</taxon>
        <taxon>Pavlovophyceae</taxon>
        <taxon>Pavlovales</taxon>
        <taxon>Pavlovaceae</taxon>
        <taxon>Diacronema</taxon>
    </lineage>
</organism>
<feature type="region of interest" description="Disordered" evidence="1">
    <location>
        <begin position="845"/>
        <end position="909"/>
    </location>
</feature>
<accession>A0A8J5XHL7</accession>
<evidence type="ECO:0000313" key="3">
    <source>
        <dbReference type="Proteomes" id="UP000751190"/>
    </source>
</evidence>
<feature type="region of interest" description="Disordered" evidence="1">
    <location>
        <begin position="475"/>
        <end position="501"/>
    </location>
</feature>